<evidence type="ECO:0000313" key="1">
    <source>
        <dbReference type="EMBL" id="SBQ61869.1"/>
    </source>
</evidence>
<sequence>MRLLMNFLNKIRCFFVVFLRSRQILSISVAL</sequence>
<proteinExistence type="predicted"/>
<feature type="non-terminal residue" evidence="1">
    <location>
        <position position="31"/>
    </location>
</feature>
<accession>A0A1A8FUS5</accession>
<reference evidence="1" key="2">
    <citation type="submission" date="2016-06" db="EMBL/GenBank/DDBJ databases">
        <title>The genome of a short-lived fish provides insights into sex chromosome evolution and the genetic control of aging.</title>
        <authorList>
            <person name="Reichwald K."/>
            <person name="Felder M."/>
            <person name="Petzold A."/>
            <person name="Koch P."/>
            <person name="Groth M."/>
            <person name="Platzer M."/>
        </authorList>
    </citation>
    <scope>NUCLEOTIDE SEQUENCE</scope>
    <source>
        <tissue evidence="1">Brain</tissue>
    </source>
</reference>
<dbReference type="EMBL" id="HAEB01015342">
    <property type="protein sequence ID" value="SBQ61869.1"/>
    <property type="molecule type" value="Transcribed_RNA"/>
</dbReference>
<gene>
    <name evidence="1" type="primary">ZNF384</name>
</gene>
<protein>
    <submittedName>
        <fullName evidence="1">Zinc finger protein 384</fullName>
    </submittedName>
</protein>
<dbReference type="AlphaFoldDB" id="A0A1A8FUS5"/>
<organism evidence="1">
    <name type="scientific">Nothobranchius korthausae</name>
    <dbReference type="NCBI Taxonomy" id="1143690"/>
    <lineage>
        <taxon>Eukaryota</taxon>
        <taxon>Metazoa</taxon>
        <taxon>Chordata</taxon>
        <taxon>Craniata</taxon>
        <taxon>Vertebrata</taxon>
        <taxon>Euteleostomi</taxon>
        <taxon>Actinopterygii</taxon>
        <taxon>Neopterygii</taxon>
        <taxon>Teleostei</taxon>
        <taxon>Neoteleostei</taxon>
        <taxon>Acanthomorphata</taxon>
        <taxon>Ovalentaria</taxon>
        <taxon>Atherinomorphae</taxon>
        <taxon>Cyprinodontiformes</taxon>
        <taxon>Nothobranchiidae</taxon>
        <taxon>Nothobranchius</taxon>
    </lineage>
</organism>
<name>A0A1A8FUS5_9TELE</name>
<reference evidence="1" key="1">
    <citation type="submission" date="2016-05" db="EMBL/GenBank/DDBJ databases">
        <authorList>
            <person name="Lavstsen T."/>
            <person name="Jespersen J.S."/>
        </authorList>
    </citation>
    <scope>NUCLEOTIDE SEQUENCE</scope>
    <source>
        <tissue evidence="1">Brain</tissue>
    </source>
</reference>